<dbReference type="AlphaFoldDB" id="A0A176WHJ5"/>
<feature type="region of interest" description="Disordered" evidence="1">
    <location>
        <begin position="29"/>
        <end position="51"/>
    </location>
</feature>
<keyword evidence="4" id="KW-1185">Reference proteome</keyword>
<feature type="compositionally biased region" description="Polar residues" evidence="1">
    <location>
        <begin position="33"/>
        <end position="44"/>
    </location>
</feature>
<dbReference type="InterPro" id="IPR000198">
    <property type="entry name" value="RhoGAP_dom"/>
</dbReference>
<feature type="domain" description="Rho-GAP" evidence="2">
    <location>
        <begin position="444"/>
        <end position="637"/>
    </location>
</feature>
<evidence type="ECO:0000259" key="2">
    <source>
        <dbReference type="PROSITE" id="PS50238"/>
    </source>
</evidence>
<name>A0A176WHJ5_MARPO</name>
<accession>A0A176WHJ5</accession>
<dbReference type="Gene3D" id="1.10.555.10">
    <property type="entry name" value="Rho GTPase activation protein"/>
    <property type="match status" value="1"/>
</dbReference>
<reference evidence="3" key="1">
    <citation type="submission" date="2016-03" db="EMBL/GenBank/DDBJ databases">
        <title>Mechanisms controlling the formation of the plant cell surface in tip-growing cells are functionally conserved among land plants.</title>
        <authorList>
            <person name="Honkanen S."/>
            <person name="Jones V.A."/>
            <person name="Morieri G."/>
            <person name="Champion C."/>
            <person name="Hetherington A.J."/>
            <person name="Kelly S."/>
            <person name="Saint-Marcoux D."/>
            <person name="Proust H."/>
            <person name="Prescott H."/>
            <person name="Dolan L."/>
        </authorList>
    </citation>
    <scope>NUCLEOTIDE SEQUENCE [LARGE SCALE GENOMIC DNA]</scope>
    <source>
        <tissue evidence="3">Whole gametophyte</tissue>
    </source>
</reference>
<dbReference type="SMART" id="SM00324">
    <property type="entry name" value="RhoGAP"/>
    <property type="match status" value="1"/>
</dbReference>
<protein>
    <recommendedName>
        <fullName evidence="2">Rho-GAP domain-containing protein</fullName>
    </recommendedName>
</protein>
<dbReference type="PANTHER" id="PTHR47367:SF1">
    <property type="entry name" value="OS07G0486500 PROTEIN"/>
    <property type="match status" value="1"/>
</dbReference>
<dbReference type="PANTHER" id="PTHR47367">
    <property type="entry name" value="AUXIN-REGULATED PROTEIN-LIKE"/>
    <property type="match status" value="1"/>
</dbReference>
<dbReference type="PROSITE" id="PS50238">
    <property type="entry name" value="RHOGAP"/>
    <property type="match status" value="1"/>
</dbReference>
<proteinExistence type="predicted"/>
<evidence type="ECO:0000256" key="1">
    <source>
        <dbReference type="SAM" id="MobiDB-lite"/>
    </source>
</evidence>
<organism evidence="3 4">
    <name type="scientific">Marchantia polymorpha subsp. ruderalis</name>
    <dbReference type="NCBI Taxonomy" id="1480154"/>
    <lineage>
        <taxon>Eukaryota</taxon>
        <taxon>Viridiplantae</taxon>
        <taxon>Streptophyta</taxon>
        <taxon>Embryophyta</taxon>
        <taxon>Marchantiophyta</taxon>
        <taxon>Marchantiopsida</taxon>
        <taxon>Marchantiidae</taxon>
        <taxon>Marchantiales</taxon>
        <taxon>Marchantiaceae</taxon>
        <taxon>Marchantia</taxon>
    </lineage>
</organism>
<gene>
    <name evidence="3" type="ORF">AXG93_3228s1140</name>
</gene>
<evidence type="ECO:0000313" key="3">
    <source>
        <dbReference type="EMBL" id="OAE32597.1"/>
    </source>
</evidence>
<sequence>MRWLQERSAESAESADRFEAAYAKPKLRHWVKSSPSDHTPNQSGGKPDKMGPRVGFSYIRVLMAHLHAYADDSAIADSLSARYPTSEVGRFLLKCYRISPDLASALPRRVRPLGEAWASKNQSGAGTGPGHGVVGLLGARASLSFAASVPKAFPLGTQITHALLPSSSWIFSTRFRVAFIPDHEEFEAWEPQELKRATSSHVRIDGQGSRWTYWLTVISRNRRYTIVNSPQSEVVTSLLCSSLDLCHPAEIDYKQSKRVGLLSLHLKVIVYADMPPSAAAEWRGKAGGFLSSSSIKLRQATQVAGSVVGDAAKNAGSSVAGAAERAGSVVRARWSLLQLQQQQQAHEASLQDRPSVQERFRSASIMLKKQLQDTKELAIVGFLDTKEKAAVGLVETKEKLAVGKIKVEEGNVDTVAARKAAQRSKILIQDWRQKGAGGKGVFGVSLEILVQRQKSTRPIPSIVIKCVDFLVLSGLNAEYIFKKDGNHRVVDRLIASLNEDPTAALQGASPIDVAALLKVFLHMLPEPILMFENYDAFVSARGNVVRLRQLVSALPPANYFTLECLTALLLRISQKSTVNKMDSHSLAFELAPALLWQRGKMKSSLSGKTRPMAAGSFRTSRLTPVIERPREEAAALSEDGVKSPQNLTRHVSVMVDVDNAGSGADWHQLQGLNIPSDIPSRNLSLPNLQVCGSVFLFKLELTSLLGLFVYPGSEDGMLNGHAGDDRNGDLSAQIPLDDDEPLSVDFAIVEAVQCLIDQHNVVFADAVEVVWQELGS</sequence>
<dbReference type="GO" id="GO:0007165">
    <property type="term" value="P:signal transduction"/>
    <property type="evidence" value="ECO:0007669"/>
    <property type="project" value="InterPro"/>
</dbReference>
<dbReference type="InterPro" id="IPR008936">
    <property type="entry name" value="Rho_GTPase_activation_prot"/>
</dbReference>
<evidence type="ECO:0000313" key="4">
    <source>
        <dbReference type="Proteomes" id="UP000077202"/>
    </source>
</evidence>
<dbReference type="EMBL" id="LVLJ01000781">
    <property type="protein sequence ID" value="OAE32597.1"/>
    <property type="molecule type" value="Genomic_DNA"/>
</dbReference>
<dbReference type="Pfam" id="PF00620">
    <property type="entry name" value="RhoGAP"/>
    <property type="match status" value="1"/>
</dbReference>
<comment type="caution">
    <text evidence="3">The sequence shown here is derived from an EMBL/GenBank/DDBJ whole genome shotgun (WGS) entry which is preliminary data.</text>
</comment>
<dbReference type="SUPFAM" id="SSF48350">
    <property type="entry name" value="GTPase activation domain, GAP"/>
    <property type="match status" value="1"/>
</dbReference>
<dbReference type="Proteomes" id="UP000077202">
    <property type="component" value="Unassembled WGS sequence"/>
</dbReference>
<dbReference type="CDD" id="cd00159">
    <property type="entry name" value="RhoGAP"/>
    <property type="match status" value="1"/>
</dbReference>